<dbReference type="InterPro" id="IPR036388">
    <property type="entry name" value="WH-like_DNA-bd_sf"/>
</dbReference>
<dbReference type="Proteomes" id="UP000660021">
    <property type="component" value="Unassembled WGS sequence"/>
</dbReference>
<sequence>MRHKIAFITTEYVKPHLERVLPQLRMDAIFSIYAYHPFEEIDGFFRQIPREVDGVITSGNRFGSAFRHMFPRDRRVVVPMGINDAEVHRLFWRLKQEQPDLDFQRIYADFLDELHLSIPSFLTEDHGIPLSVSMDAGREQTPEEFLRGEYRQFQKLLEVWETGQFERIITRYSGLLPMLRQRGVQIFYPFPSIDSIRSACAQAQREIEMRQLQDYQAAEIHVNLWMPNPAYTVESLYEQRLLQLQQSLMDYFGSKAEDMLFRRSHFGVDILTDRKTVAQCTREYTVCELSAFLNARLDFRIFVGYGIGQGIYQARLNAITATRESEVSGGSYLVNEQDVLIGPLGGGEAAPPSPSVFSYMSSHAGISQATINRVLEVLGAMPNGRLTSQELAERLEITRRSANYFLKAMTQTGILQVVDMHRAAGRGRPEQVYGRAAAENTDRIH</sequence>
<evidence type="ECO:0000313" key="1">
    <source>
        <dbReference type="EMBL" id="MBC5729774.1"/>
    </source>
</evidence>
<comment type="caution">
    <text evidence="1">The sequence shown here is derived from an EMBL/GenBank/DDBJ whole genome shotgun (WGS) entry which is preliminary data.</text>
</comment>
<protein>
    <submittedName>
        <fullName evidence="1">Winged helix-turn-helix transcriptional regulator</fullName>
    </submittedName>
</protein>
<organism evidence="1 2">
    <name type="scientific">Pseudoflavonifractor hominis</name>
    <dbReference type="NCBI Taxonomy" id="2763059"/>
    <lineage>
        <taxon>Bacteria</taxon>
        <taxon>Bacillati</taxon>
        <taxon>Bacillota</taxon>
        <taxon>Clostridia</taxon>
        <taxon>Eubacteriales</taxon>
        <taxon>Oscillospiraceae</taxon>
        <taxon>Pseudoflavonifractor</taxon>
    </lineage>
</organism>
<dbReference type="RefSeq" id="WP_186962983.1">
    <property type="nucleotide sequence ID" value="NZ_JACOPR010000002.1"/>
</dbReference>
<evidence type="ECO:0000313" key="2">
    <source>
        <dbReference type="Proteomes" id="UP000660021"/>
    </source>
</evidence>
<proteinExistence type="predicted"/>
<dbReference type="Gene3D" id="1.10.10.10">
    <property type="entry name" value="Winged helix-like DNA-binding domain superfamily/Winged helix DNA-binding domain"/>
    <property type="match status" value="1"/>
</dbReference>
<gene>
    <name evidence="1" type="ORF">H8S34_02865</name>
</gene>
<accession>A0ABR7HQI2</accession>
<keyword evidence="2" id="KW-1185">Reference proteome</keyword>
<dbReference type="EMBL" id="JACOPR010000002">
    <property type="protein sequence ID" value="MBC5729774.1"/>
    <property type="molecule type" value="Genomic_DNA"/>
</dbReference>
<name>A0ABR7HQI2_9FIRM</name>
<dbReference type="SUPFAM" id="SSF46785">
    <property type="entry name" value="Winged helix' DNA-binding domain"/>
    <property type="match status" value="1"/>
</dbReference>
<dbReference type="InterPro" id="IPR036390">
    <property type="entry name" value="WH_DNA-bd_sf"/>
</dbReference>
<dbReference type="Pfam" id="PF13412">
    <property type="entry name" value="HTH_24"/>
    <property type="match status" value="1"/>
</dbReference>
<reference evidence="1 2" key="1">
    <citation type="submission" date="2020-08" db="EMBL/GenBank/DDBJ databases">
        <title>Genome public.</title>
        <authorList>
            <person name="Liu C."/>
            <person name="Sun Q."/>
        </authorList>
    </citation>
    <scope>NUCLEOTIDE SEQUENCE [LARGE SCALE GENOMIC DNA]</scope>
    <source>
        <strain evidence="1 2">New-38</strain>
    </source>
</reference>